<reference evidence="12" key="1">
    <citation type="submission" date="2017-08" db="EMBL/GenBank/DDBJ databases">
        <title>Direct submision.</title>
        <authorList>
            <person name="Kim S.-J."/>
            <person name="Rhee S.-K."/>
        </authorList>
    </citation>
    <scope>NUCLEOTIDE SEQUENCE [LARGE SCALE GENOMIC DNA]</scope>
    <source>
        <strain evidence="12">GI5</strain>
    </source>
</reference>
<dbReference type="RefSeq" id="WP_101894223.1">
    <property type="nucleotide sequence ID" value="NZ_CP022684.1"/>
</dbReference>
<evidence type="ECO:0000256" key="6">
    <source>
        <dbReference type="ARBA" id="ARBA00044065"/>
    </source>
</evidence>
<dbReference type="PIRSF" id="PIRSF000126">
    <property type="entry name" value="11-beta-HSD1"/>
    <property type="match status" value="1"/>
</dbReference>
<evidence type="ECO:0000256" key="3">
    <source>
        <dbReference type="ARBA" id="ARBA00043812"/>
    </source>
</evidence>
<dbReference type="Pfam" id="PF00106">
    <property type="entry name" value="adh_short"/>
    <property type="match status" value="1"/>
</dbReference>
<dbReference type="PRINTS" id="PR00081">
    <property type="entry name" value="GDHRDH"/>
</dbReference>
<sequence>MNTSVALITGASSGIGSDIATVLAEQKYNLILVARRESRLKSLSESLINKHGIQCHFIPCDLANTHDLDSLMDNAFSWAEKNKLVLNTLVNNAGNGYWGEFHAQPIENNQLTINLNITVPTQLCHQFIQKRLDQDSSSWILNVSSLSAILPAPRFAVYSGSKGYLRNFSEVLSYELRNSKISVTCSCPGGVLTEFMDHSGQTVKRNTGMMTSRDVAEQMVHAMFKGITLHVPGTFNKLARLTRVFPSSIRSLIVAQSMNVSVE</sequence>
<comment type="similarity">
    <text evidence="1">Belongs to the short-chain dehydrogenases/reductases (SDR) family.</text>
</comment>
<evidence type="ECO:0000256" key="5">
    <source>
        <dbReference type="ARBA" id="ARBA00044059"/>
    </source>
</evidence>
<dbReference type="CDD" id="cd05233">
    <property type="entry name" value="SDR_c"/>
    <property type="match status" value="1"/>
</dbReference>
<dbReference type="PANTHER" id="PTHR43086:SF3">
    <property type="entry name" value="NADP-DEPENDENT 3-HYDROXY ACID DEHYDROGENASE YDFG"/>
    <property type="match status" value="1"/>
</dbReference>
<dbReference type="EC" id="1.1.1.298" evidence="4"/>
<evidence type="ECO:0000256" key="10">
    <source>
        <dbReference type="ARBA" id="ARBA00047274"/>
    </source>
</evidence>
<gene>
    <name evidence="11" type="ORF">Kalk_10595</name>
</gene>
<dbReference type="InterPro" id="IPR036291">
    <property type="entry name" value="NAD(P)-bd_dom_sf"/>
</dbReference>
<dbReference type="SUPFAM" id="SSF51735">
    <property type="entry name" value="NAD(P)-binding Rossmann-fold domains"/>
    <property type="match status" value="1"/>
</dbReference>
<name>A0A2K9LKY1_9GAMM</name>
<dbReference type="GO" id="GO:0035527">
    <property type="term" value="F:3-hydroxypropionate dehydrogenase (NADP+) activity"/>
    <property type="evidence" value="ECO:0007669"/>
    <property type="project" value="UniProtKB-EC"/>
</dbReference>
<evidence type="ECO:0000256" key="4">
    <source>
        <dbReference type="ARBA" id="ARBA00044050"/>
    </source>
</evidence>
<comment type="function">
    <text evidence="9">NADP-dependent dehydrogenase with broad substrate specificity acting on 3-hydroxy acids. Catalyzes the NADP-dependent oxidation of L-allo-threonine to L-2-amino-3-keto-butyrate, which is spontaneously decarboxylated into aminoacetone. Also acts on D-threonine, L-serine, D-serine, D-3-hydroxyisobutyrate, L-3-hydroxyisobutyrate, D-glycerate and L-glycerate. Able to catalyze the reduction of the malonic semialdehyde to 3-hydroxypropionic acid. YdfG is apparently supplementing RutE, the presumed malonic semialdehyde reductase involved in pyrimidine degradation since both are able to detoxify malonic semialdehyde.</text>
</comment>
<dbReference type="PROSITE" id="PS00061">
    <property type="entry name" value="ADH_SHORT"/>
    <property type="match status" value="1"/>
</dbReference>
<dbReference type="PANTHER" id="PTHR43086">
    <property type="entry name" value="VERY-LONG-CHAIN 3-OXOOACYL-COA REDUCTASE"/>
    <property type="match status" value="1"/>
</dbReference>
<dbReference type="InterPro" id="IPR020904">
    <property type="entry name" value="Sc_DH/Rdtase_CS"/>
</dbReference>
<evidence type="ECO:0000256" key="7">
    <source>
        <dbReference type="ARBA" id="ARBA00044271"/>
    </source>
</evidence>
<proteinExistence type="inferred from homology"/>
<dbReference type="AlphaFoldDB" id="A0A2K9LKY1"/>
<dbReference type="Gene3D" id="3.40.50.720">
    <property type="entry name" value="NAD(P)-binding Rossmann-like Domain"/>
    <property type="match status" value="1"/>
</dbReference>
<evidence type="ECO:0000256" key="1">
    <source>
        <dbReference type="ARBA" id="ARBA00006484"/>
    </source>
</evidence>
<dbReference type="OrthoDB" id="7301144at2"/>
<keyword evidence="12" id="KW-1185">Reference proteome</keyword>
<evidence type="ECO:0000256" key="8">
    <source>
        <dbReference type="ARBA" id="ARBA00044349"/>
    </source>
</evidence>
<evidence type="ECO:0000256" key="2">
    <source>
        <dbReference type="ARBA" id="ARBA00023002"/>
    </source>
</evidence>
<evidence type="ECO:0000313" key="12">
    <source>
        <dbReference type="Proteomes" id="UP000235116"/>
    </source>
</evidence>
<dbReference type="Proteomes" id="UP000235116">
    <property type="component" value="Chromosome"/>
</dbReference>
<comment type="catalytic activity">
    <reaction evidence="10">
        <text>3-hydroxypropanoate + NADP(+) = 3-oxopropanoate + NADPH + H(+)</text>
        <dbReference type="Rhea" id="RHEA:26438"/>
        <dbReference type="ChEBI" id="CHEBI:15378"/>
        <dbReference type="ChEBI" id="CHEBI:16510"/>
        <dbReference type="ChEBI" id="CHEBI:33190"/>
        <dbReference type="ChEBI" id="CHEBI:57783"/>
        <dbReference type="ChEBI" id="CHEBI:58349"/>
        <dbReference type="EC" id="1.1.1.298"/>
    </reaction>
</comment>
<organism evidence="11 12">
    <name type="scientific">Ketobacter alkanivorans</name>
    <dbReference type="NCBI Taxonomy" id="1917421"/>
    <lineage>
        <taxon>Bacteria</taxon>
        <taxon>Pseudomonadati</taxon>
        <taxon>Pseudomonadota</taxon>
        <taxon>Gammaproteobacteria</taxon>
        <taxon>Pseudomonadales</taxon>
        <taxon>Ketobacteraceae</taxon>
        <taxon>Ketobacter</taxon>
    </lineage>
</organism>
<accession>A0A2K9LKY1</accession>
<dbReference type="EC" id="1.1.1.381" evidence="5"/>
<dbReference type="EMBL" id="CP022684">
    <property type="protein sequence ID" value="AUM12841.1"/>
    <property type="molecule type" value="Genomic_DNA"/>
</dbReference>
<evidence type="ECO:0000313" key="11">
    <source>
        <dbReference type="EMBL" id="AUM12841.1"/>
    </source>
</evidence>
<dbReference type="KEGG" id="kak:Kalk_10595"/>
<evidence type="ECO:0000256" key="9">
    <source>
        <dbReference type="ARBA" id="ARBA00045650"/>
    </source>
</evidence>
<protein>
    <recommendedName>
        <fullName evidence="6">NADP-dependent 3-hydroxy acid dehydrogenase YdfG</fullName>
        <ecNumber evidence="4">1.1.1.298</ecNumber>
        <ecNumber evidence="5">1.1.1.381</ecNumber>
    </recommendedName>
    <alternativeName>
        <fullName evidence="8">L-allo-threonine dehydrogenase</fullName>
    </alternativeName>
    <alternativeName>
        <fullName evidence="7">Malonic semialdehyde reductase</fullName>
    </alternativeName>
</protein>
<dbReference type="InterPro" id="IPR002347">
    <property type="entry name" value="SDR_fam"/>
</dbReference>
<keyword evidence="2" id="KW-0560">Oxidoreductase</keyword>
<comment type="catalytic activity">
    <reaction evidence="3">
        <text>L-allo-threonine + NADP(+) = aminoacetone + CO2 + NADPH</text>
        <dbReference type="Rhea" id="RHEA:43524"/>
        <dbReference type="ChEBI" id="CHEBI:16526"/>
        <dbReference type="ChEBI" id="CHEBI:57783"/>
        <dbReference type="ChEBI" id="CHEBI:58320"/>
        <dbReference type="ChEBI" id="CHEBI:58349"/>
        <dbReference type="ChEBI" id="CHEBI:58585"/>
        <dbReference type="EC" id="1.1.1.381"/>
    </reaction>
</comment>